<proteinExistence type="predicted"/>
<gene>
    <name evidence="1" type="ORF">KS419_04780</name>
</gene>
<dbReference type="RefSeq" id="WP_217064942.1">
    <property type="nucleotide sequence ID" value="NZ_JAHQCS010000057.1"/>
</dbReference>
<evidence type="ECO:0000313" key="2">
    <source>
        <dbReference type="Proteomes" id="UP000784880"/>
    </source>
</evidence>
<evidence type="ECO:0000313" key="1">
    <source>
        <dbReference type="EMBL" id="MBU9711051.1"/>
    </source>
</evidence>
<protein>
    <submittedName>
        <fullName evidence="1">Uncharacterized protein</fullName>
    </submittedName>
</protein>
<accession>A0ABS6JBK4</accession>
<reference evidence="1 2" key="1">
    <citation type="submission" date="2021-06" db="EMBL/GenBank/DDBJ databases">
        <title>Bacillus sp. RD4P76, an endophyte from a halophyte.</title>
        <authorList>
            <person name="Sun J.-Q."/>
        </authorList>
    </citation>
    <scope>NUCLEOTIDE SEQUENCE [LARGE SCALE GENOMIC DNA]</scope>
    <source>
        <strain evidence="1 2">CGMCC 1.15917</strain>
    </source>
</reference>
<keyword evidence="2" id="KW-1185">Reference proteome</keyword>
<dbReference type="Proteomes" id="UP000784880">
    <property type="component" value="Unassembled WGS sequence"/>
</dbReference>
<sequence length="154" mass="18142">MDDRTKNIGSKFIERFKKINDPIARIVTVHLFTESWLNKLLEEKTKTSGQLKEWNYASKLLMVFNLNLIEEALYKNLKILNGIRNGCSHNLDFNFENINLDDFSLKPIKNKIPKEVRKNLNSNTLDEKFLIISYITFGWLHNHCTLELKMNLNL</sequence>
<comment type="caution">
    <text evidence="1">The sequence shown here is derived from an EMBL/GenBank/DDBJ whole genome shotgun (WGS) entry which is preliminary data.</text>
</comment>
<name>A0ABS6JBK4_9BACI</name>
<dbReference type="EMBL" id="JAHQCS010000057">
    <property type="protein sequence ID" value="MBU9711051.1"/>
    <property type="molecule type" value="Genomic_DNA"/>
</dbReference>
<organism evidence="1 2">
    <name type="scientific">Evansella tamaricis</name>
    <dbReference type="NCBI Taxonomy" id="2069301"/>
    <lineage>
        <taxon>Bacteria</taxon>
        <taxon>Bacillati</taxon>
        <taxon>Bacillota</taxon>
        <taxon>Bacilli</taxon>
        <taxon>Bacillales</taxon>
        <taxon>Bacillaceae</taxon>
        <taxon>Evansella</taxon>
    </lineage>
</organism>